<accession>A0A834TE74</accession>
<sequence length="127" mass="13775">MEAKIPAPAFKVVANTAASLPPPSLVLHRCLALKALLFCSSYSSSQKLTYNHGQHQPSSLAISSASTGQDHTFSLTSVSDAFLIILASLSLNYTSTHFHHLCFGSTLALCLHSRKETTKVCSRWKKN</sequence>
<dbReference type="EMBL" id="JAAIUW010000008">
    <property type="protein sequence ID" value="KAF7820313.1"/>
    <property type="molecule type" value="Genomic_DNA"/>
</dbReference>
<evidence type="ECO:0000313" key="2">
    <source>
        <dbReference type="Proteomes" id="UP000634136"/>
    </source>
</evidence>
<comment type="caution">
    <text evidence="1">The sequence shown here is derived from an EMBL/GenBank/DDBJ whole genome shotgun (WGS) entry which is preliminary data.</text>
</comment>
<organism evidence="1 2">
    <name type="scientific">Senna tora</name>
    <dbReference type="NCBI Taxonomy" id="362788"/>
    <lineage>
        <taxon>Eukaryota</taxon>
        <taxon>Viridiplantae</taxon>
        <taxon>Streptophyta</taxon>
        <taxon>Embryophyta</taxon>
        <taxon>Tracheophyta</taxon>
        <taxon>Spermatophyta</taxon>
        <taxon>Magnoliopsida</taxon>
        <taxon>eudicotyledons</taxon>
        <taxon>Gunneridae</taxon>
        <taxon>Pentapetalae</taxon>
        <taxon>rosids</taxon>
        <taxon>fabids</taxon>
        <taxon>Fabales</taxon>
        <taxon>Fabaceae</taxon>
        <taxon>Caesalpinioideae</taxon>
        <taxon>Cassia clade</taxon>
        <taxon>Senna</taxon>
    </lineage>
</organism>
<proteinExistence type="predicted"/>
<protein>
    <submittedName>
        <fullName evidence="1">Uncharacterized protein</fullName>
    </submittedName>
</protein>
<reference evidence="1" key="1">
    <citation type="submission" date="2020-09" db="EMBL/GenBank/DDBJ databases">
        <title>Genome-Enabled Discovery of Anthraquinone Biosynthesis in Senna tora.</title>
        <authorList>
            <person name="Kang S.-H."/>
            <person name="Pandey R.P."/>
            <person name="Lee C.-M."/>
            <person name="Sim J.-S."/>
            <person name="Jeong J.-T."/>
            <person name="Choi B.-S."/>
            <person name="Jung M."/>
            <person name="Ginzburg D."/>
            <person name="Zhao K."/>
            <person name="Won S.Y."/>
            <person name="Oh T.-J."/>
            <person name="Yu Y."/>
            <person name="Kim N.-H."/>
            <person name="Lee O.R."/>
            <person name="Lee T.-H."/>
            <person name="Bashyal P."/>
            <person name="Kim T.-S."/>
            <person name="Lee W.-H."/>
            <person name="Kawkins C."/>
            <person name="Kim C.-K."/>
            <person name="Kim J.S."/>
            <person name="Ahn B.O."/>
            <person name="Rhee S.Y."/>
            <person name="Sohng J.K."/>
        </authorList>
    </citation>
    <scope>NUCLEOTIDE SEQUENCE</scope>
    <source>
        <tissue evidence="1">Leaf</tissue>
    </source>
</reference>
<dbReference type="Proteomes" id="UP000634136">
    <property type="component" value="Unassembled WGS sequence"/>
</dbReference>
<name>A0A834TE74_9FABA</name>
<evidence type="ECO:0000313" key="1">
    <source>
        <dbReference type="EMBL" id="KAF7820313.1"/>
    </source>
</evidence>
<keyword evidence="2" id="KW-1185">Reference proteome</keyword>
<gene>
    <name evidence="1" type="ORF">G2W53_025768</name>
</gene>
<dbReference type="AlphaFoldDB" id="A0A834TE74"/>